<evidence type="ECO:0000259" key="2">
    <source>
        <dbReference type="Pfam" id="PF07282"/>
    </source>
</evidence>
<accession>A0ABU8YUL2</accession>
<gene>
    <name evidence="3" type="ORF">WMG39_24690</name>
</gene>
<reference evidence="3 4" key="1">
    <citation type="journal article" date="2020" name="Harmful Algae">
        <title>Molecular and morphological characterization of a novel dihydroanatoxin-a producing Microcoleus species (cyanobacteria) from the Russian River, California, USA.</title>
        <authorList>
            <person name="Conklin K.Y."/>
            <person name="Stancheva R."/>
            <person name="Otten T.G."/>
            <person name="Fadness R."/>
            <person name="Boyer G.L."/>
            <person name="Read B."/>
            <person name="Zhang X."/>
            <person name="Sheath R.G."/>
        </authorList>
    </citation>
    <scope>NUCLEOTIDE SEQUENCE [LARGE SCALE GENOMIC DNA]</scope>
    <source>
        <strain evidence="3 4">PTRS2</strain>
    </source>
</reference>
<evidence type="ECO:0000256" key="1">
    <source>
        <dbReference type="ARBA" id="ARBA00023125"/>
    </source>
</evidence>
<keyword evidence="1" id="KW-0238">DNA-binding</keyword>
<dbReference type="InterPro" id="IPR010095">
    <property type="entry name" value="Cas12f1-like_TNB"/>
</dbReference>
<sequence>QVIADCGFHEFKRQLEYKAKKFGCEIIIADRWFPSSKTCSNCGHIQDMPLKERTYNCGSCSHAMDRDLNAAINLSRLAKS</sequence>
<protein>
    <submittedName>
        <fullName evidence="3">Zinc ribbon domain-containing protein</fullName>
    </submittedName>
</protein>
<dbReference type="Proteomes" id="UP001384579">
    <property type="component" value="Unassembled WGS sequence"/>
</dbReference>
<evidence type="ECO:0000313" key="3">
    <source>
        <dbReference type="EMBL" id="MEK0188012.1"/>
    </source>
</evidence>
<feature type="non-terminal residue" evidence="3">
    <location>
        <position position="1"/>
    </location>
</feature>
<dbReference type="RefSeq" id="WP_340541960.1">
    <property type="nucleotide sequence ID" value="NZ_JBBLXS010000491.1"/>
</dbReference>
<evidence type="ECO:0000313" key="4">
    <source>
        <dbReference type="Proteomes" id="UP001384579"/>
    </source>
</evidence>
<dbReference type="Pfam" id="PF07282">
    <property type="entry name" value="Cas12f1-like_TNB"/>
    <property type="match status" value="1"/>
</dbReference>
<keyword evidence="4" id="KW-1185">Reference proteome</keyword>
<organism evidence="3 4">
    <name type="scientific">Microcoleus anatoxicus PTRS2</name>
    <dbReference type="NCBI Taxonomy" id="2705321"/>
    <lineage>
        <taxon>Bacteria</taxon>
        <taxon>Bacillati</taxon>
        <taxon>Cyanobacteriota</taxon>
        <taxon>Cyanophyceae</taxon>
        <taxon>Oscillatoriophycideae</taxon>
        <taxon>Oscillatoriales</taxon>
        <taxon>Microcoleaceae</taxon>
        <taxon>Microcoleus</taxon>
        <taxon>Microcoleus anatoxicus</taxon>
    </lineage>
</organism>
<feature type="domain" description="Cas12f1-like TNB" evidence="2">
    <location>
        <begin position="8"/>
        <end position="74"/>
    </location>
</feature>
<dbReference type="EMBL" id="JBBLXS010000491">
    <property type="protein sequence ID" value="MEK0188012.1"/>
    <property type="molecule type" value="Genomic_DNA"/>
</dbReference>
<comment type="caution">
    <text evidence="3">The sequence shown here is derived from an EMBL/GenBank/DDBJ whole genome shotgun (WGS) entry which is preliminary data.</text>
</comment>
<proteinExistence type="predicted"/>
<name>A0ABU8YUL2_9CYAN</name>